<dbReference type="Proteomes" id="UP000646548">
    <property type="component" value="Unassembled WGS sequence"/>
</dbReference>
<feature type="region of interest" description="Disordered" evidence="1">
    <location>
        <begin position="1"/>
        <end position="38"/>
    </location>
</feature>
<name>A0A834CNJ9_ORYME</name>
<protein>
    <submittedName>
        <fullName evidence="2">Uncharacterized protein</fullName>
    </submittedName>
</protein>
<dbReference type="EMBL" id="WKFB01000248">
    <property type="protein sequence ID" value="KAF6729975.1"/>
    <property type="molecule type" value="Genomic_DNA"/>
</dbReference>
<organism evidence="2 3">
    <name type="scientific">Oryzias melastigma</name>
    <name type="common">Marine medaka</name>
    <dbReference type="NCBI Taxonomy" id="30732"/>
    <lineage>
        <taxon>Eukaryota</taxon>
        <taxon>Metazoa</taxon>
        <taxon>Chordata</taxon>
        <taxon>Craniata</taxon>
        <taxon>Vertebrata</taxon>
        <taxon>Euteleostomi</taxon>
        <taxon>Actinopterygii</taxon>
        <taxon>Neopterygii</taxon>
        <taxon>Teleostei</taxon>
        <taxon>Neoteleostei</taxon>
        <taxon>Acanthomorphata</taxon>
        <taxon>Ovalentaria</taxon>
        <taxon>Atherinomorphae</taxon>
        <taxon>Beloniformes</taxon>
        <taxon>Adrianichthyidae</taxon>
        <taxon>Oryziinae</taxon>
        <taxon>Oryzias</taxon>
    </lineage>
</organism>
<sequence>MTEVDRRASASYIKEDLQQESRTHRSSPLQPLPHLSAGPARAQLTITHGNKKVHFTLGIIRG</sequence>
<feature type="compositionally biased region" description="Basic and acidic residues" evidence="1">
    <location>
        <begin position="1"/>
        <end position="23"/>
    </location>
</feature>
<evidence type="ECO:0000313" key="2">
    <source>
        <dbReference type="EMBL" id="KAF6729975.1"/>
    </source>
</evidence>
<gene>
    <name evidence="2" type="ORF">FQA47_008719</name>
</gene>
<evidence type="ECO:0000313" key="3">
    <source>
        <dbReference type="Proteomes" id="UP000646548"/>
    </source>
</evidence>
<dbReference type="AlphaFoldDB" id="A0A834CNJ9"/>
<accession>A0A834CNJ9</accession>
<proteinExistence type="predicted"/>
<reference evidence="2" key="1">
    <citation type="journal article" name="BMC Genomics">
        <title>Long-read sequencing and de novo genome assembly of marine medaka (Oryzias melastigma).</title>
        <authorList>
            <person name="Liang P."/>
            <person name="Saqib H.S.A."/>
            <person name="Ni X."/>
            <person name="Shen Y."/>
        </authorList>
    </citation>
    <scope>NUCLEOTIDE SEQUENCE</scope>
    <source>
        <strain evidence="2">Bigg-433</strain>
    </source>
</reference>
<evidence type="ECO:0000256" key="1">
    <source>
        <dbReference type="SAM" id="MobiDB-lite"/>
    </source>
</evidence>
<comment type="caution">
    <text evidence="2">The sequence shown here is derived from an EMBL/GenBank/DDBJ whole genome shotgun (WGS) entry which is preliminary data.</text>
</comment>